<dbReference type="EMBL" id="CBFW010000101">
    <property type="protein sequence ID" value="CDC72248.1"/>
    <property type="molecule type" value="Genomic_DNA"/>
</dbReference>
<organism evidence="1 2">
    <name type="scientific">Candidatus Colimorpha enterica</name>
    <dbReference type="NCBI Taxonomy" id="3083063"/>
    <lineage>
        <taxon>Bacteria</taxon>
        <taxon>Pseudomonadati</taxon>
        <taxon>Bacteroidota</taxon>
        <taxon>Bacteroidia</taxon>
        <taxon>Bacteroidales</taxon>
        <taxon>Candidatus Colimorpha</taxon>
    </lineage>
</organism>
<name>R6TFM4_9BACT</name>
<dbReference type="AlphaFoldDB" id="R6TFM4"/>
<reference evidence="1" key="1">
    <citation type="submission" date="2012-11" db="EMBL/GenBank/DDBJ databases">
        <title>Dependencies among metagenomic species, viruses, plasmids and units of genetic variation.</title>
        <authorList>
            <person name="Nielsen H.B."/>
            <person name="Almeida M."/>
            <person name="Juncker A.S."/>
            <person name="Rasmussen S."/>
            <person name="Li J."/>
            <person name="Sunagawa S."/>
            <person name="Plichta D."/>
            <person name="Gautier L."/>
            <person name="Le Chatelier E."/>
            <person name="Peletier E."/>
            <person name="Bonde I."/>
            <person name="Nielsen T."/>
            <person name="Manichanh C."/>
            <person name="Arumugam M."/>
            <person name="Batto J."/>
            <person name="Santos M.B.Q.D."/>
            <person name="Blom N."/>
            <person name="Borruel N."/>
            <person name="Burgdorf K.S."/>
            <person name="Boumezbeur F."/>
            <person name="Casellas F."/>
            <person name="Dore J."/>
            <person name="Guarner F."/>
            <person name="Hansen T."/>
            <person name="Hildebrand F."/>
            <person name="Kaas R.S."/>
            <person name="Kennedy S."/>
            <person name="Kristiansen K."/>
            <person name="Kultima J.R."/>
            <person name="Leonard P."/>
            <person name="Levenez F."/>
            <person name="Lund O."/>
            <person name="Moumen B."/>
            <person name="Le Paslier D."/>
            <person name="Pons N."/>
            <person name="Pedersen O."/>
            <person name="Prifti E."/>
            <person name="Qin J."/>
            <person name="Raes J."/>
            <person name="Tap J."/>
            <person name="Tims S."/>
            <person name="Ussery D.W."/>
            <person name="Yamada T."/>
            <person name="MetaHit consortium"/>
            <person name="Renault P."/>
            <person name="Sicheritz-Ponten T."/>
            <person name="Bork P."/>
            <person name="Wang J."/>
            <person name="Brunak S."/>
            <person name="Ehrlich S.D."/>
        </authorList>
    </citation>
    <scope>NUCLEOTIDE SEQUENCE [LARGE SCALE GENOMIC DNA]</scope>
</reference>
<gene>
    <name evidence="1" type="ORF">BN580_00053</name>
</gene>
<dbReference type="Proteomes" id="UP000017938">
    <property type="component" value="Unassembled WGS sequence"/>
</dbReference>
<protein>
    <submittedName>
        <fullName evidence="1">Uncharacterized protein</fullName>
    </submittedName>
</protein>
<evidence type="ECO:0000313" key="2">
    <source>
        <dbReference type="Proteomes" id="UP000017938"/>
    </source>
</evidence>
<evidence type="ECO:0000313" key="1">
    <source>
        <dbReference type="EMBL" id="CDC72248.1"/>
    </source>
</evidence>
<proteinExistence type="predicted"/>
<sequence>MKMTKCYTNIFTEPLEKLGFKKYGVLYCRAMGEILQGITLRTTNPGEVCFAFYPMRNHRFMCENSAHLDIKKGLWAEKSTITGFHYFSQSKPEESESIVHRWLDTVMNEVIPVLDYADSFERYIEKVTAFTVRDAERKMAQPDTEIGNISDMEGEIMFGQTIHENDLLWMAHIDGSFERSDKVFECAKNESRVYSLKNNRKNRADIMLENKRAEEERFGKSDDPFGMEEYFFKERLKDAFQTEEEVQEATNAETERIMAYRYPNYIKAAAEGNCDMINSIFTEDDLKFRTLKDGIELYCR</sequence>
<dbReference type="STRING" id="1263015.BN580_00053"/>
<comment type="caution">
    <text evidence="1">The sequence shown here is derived from an EMBL/GenBank/DDBJ whole genome shotgun (WGS) entry which is preliminary data.</text>
</comment>
<accession>R6TFM4</accession>